<dbReference type="SUPFAM" id="SSF109998">
    <property type="entry name" value="Triger factor/SurA peptide-binding domain-like"/>
    <property type="match status" value="1"/>
</dbReference>
<evidence type="ECO:0000256" key="4">
    <source>
        <dbReference type="ARBA" id="ARBA00016902"/>
    </source>
</evidence>
<dbReference type="GO" id="GO:0051301">
    <property type="term" value="P:cell division"/>
    <property type="evidence" value="ECO:0007669"/>
    <property type="project" value="UniProtKB-KW"/>
</dbReference>
<evidence type="ECO:0000256" key="6">
    <source>
        <dbReference type="ARBA" id="ARBA00023186"/>
    </source>
</evidence>
<evidence type="ECO:0000256" key="7">
    <source>
        <dbReference type="ARBA" id="ARBA00023235"/>
    </source>
</evidence>
<dbReference type="Gene3D" id="3.10.50.40">
    <property type="match status" value="1"/>
</dbReference>
<dbReference type="InterPro" id="IPR037041">
    <property type="entry name" value="Trigger_fac_C_sf"/>
</dbReference>
<dbReference type="InterPro" id="IPR008881">
    <property type="entry name" value="Trigger_fac_ribosome-bd_bac"/>
</dbReference>
<comment type="subcellular location">
    <subcellularLocation>
        <location evidence="9">Cytoplasm</location>
    </subcellularLocation>
    <text evidence="9">About half TF is bound to the ribosome near the polypeptide exit tunnel while the other half is free in the cytoplasm.</text>
</comment>
<comment type="function">
    <text evidence="9">Involved in protein export. Acts as a chaperone by maintaining the newly synthesized protein in an open conformation. Functions as a peptidyl-prolyl cis-trans isomerase.</text>
</comment>
<dbReference type="GO" id="GO:0005737">
    <property type="term" value="C:cytoplasm"/>
    <property type="evidence" value="ECO:0007669"/>
    <property type="project" value="UniProtKB-SubCell"/>
</dbReference>
<proteinExistence type="inferred from homology"/>
<comment type="caution">
    <text evidence="13">The sequence shown here is derived from an EMBL/GenBank/DDBJ whole genome shotgun (WGS) entry which is preliminary data.</text>
</comment>
<dbReference type="GO" id="GO:0051083">
    <property type="term" value="P:'de novo' cotranslational protein folding"/>
    <property type="evidence" value="ECO:0007669"/>
    <property type="project" value="TreeGrafter"/>
</dbReference>
<name>A0A2M9ZD46_9LEPT</name>
<dbReference type="Pfam" id="PF05697">
    <property type="entry name" value="Trigger_N"/>
    <property type="match status" value="1"/>
</dbReference>
<dbReference type="InterPro" id="IPR036611">
    <property type="entry name" value="Trigger_fac_ribosome-bd_sf"/>
</dbReference>
<dbReference type="SUPFAM" id="SSF102735">
    <property type="entry name" value="Trigger factor ribosome-binding domain"/>
    <property type="match status" value="1"/>
</dbReference>
<organism evidence="13 14">
    <name type="scientific">Leptospira wolffii</name>
    <dbReference type="NCBI Taxonomy" id="409998"/>
    <lineage>
        <taxon>Bacteria</taxon>
        <taxon>Pseudomonadati</taxon>
        <taxon>Spirochaetota</taxon>
        <taxon>Spirochaetia</taxon>
        <taxon>Leptospirales</taxon>
        <taxon>Leptospiraceae</taxon>
        <taxon>Leptospira</taxon>
    </lineage>
</organism>
<dbReference type="Gene3D" id="1.10.3120.10">
    <property type="entry name" value="Trigger factor, C-terminal domain"/>
    <property type="match status" value="1"/>
</dbReference>
<dbReference type="InterPro" id="IPR001179">
    <property type="entry name" value="PPIase_FKBP_dom"/>
</dbReference>
<sequence length="463" mass="52908">MEFKTKKNQNASVELKLTFDKNDLEKAFDKAYLEKQKNLKVPGFRPGKAPLEMVKRHLGDSVANDAINLLLVDSISELSSKLEYKMVRFPKFTVEDYVPGKSLVATAVYDSEPEVTLGKYKKIKIKLPEVQITEEDLQDELLTIRKQLARKLLREPGEGAEAGDIVDMEFEVKEEGQEAKNAKNGSSDYKLGEPNNLPGFDDHLYGIKSGETKPFSYTYPNDYGREDLAGKTVQFDMTLKAIYKEVLPDADDDLASEYDGSASLQELKDKIKDALTKNYTEGVKSKKLEEVYKELVEDSKFVFPDSFINEESEHVYQNMMQDILGRGQGGRISPEHIPSIEKYAEMVGKPLEEIRNSFKTIAENRLKGYFARQKLAASENITLSEDDFQKEIASLASRYGMQEADFKKELEKGKLLETYRDNFLAKKIDDTLFQLVEKKYNEKMSIRQLKEFLSNKETGEVWQ</sequence>
<dbReference type="Gene3D" id="3.30.70.1050">
    <property type="entry name" value="Trigger factor ribosome-binding domain"/>
    <property type="match status" value="1"/>
</dbReference>
<evidence type="ECO:0000256" key="2">
    <source>
        <dbReference type="ARBA" id="ARBA00005464"/>
    </source>
</evidence>
<dbReference type="NCBIfam" id="TIGR00115">
    <property type="entry name" value="tig"/>
    <property type="match status" value="1"/>
</dbReference>
<accession>A0A2M9ZD46</accession>
<evidence type="ECO:0000313" key="14">
    <source>
        <dbReference type="Proteomes" id="UP000231912"/>
    </source>
</evidence>
<dbReference type="Pfam" id="PF05698">
    <property type="entry name" value="Trigger_C"/>
    <property type="match status" value="1"/>
</dbReference>
<protein>
    <recommendedName>
        <fullName evidence="4 9">Trigger factor</fullName>
        <shortName evidence="9">TF</shortName>
        <ecNumber evidence="3 9">5.2.1.8</ecNumber>
    </recommendedName>
    <alternativeName>
        <fullName evidence="8 9">PPIase</fullName>
    </alternativeName>
</protein>
<evidence type="ECO:0000313" key="13">
    <source>
        <dbReference type="EMBL" id="PJZ66361.1"/>
    </source>
</evidence>
<dbReference type="SUPFAM" id="SSF54534">
    <property type="entry name" value="FKBP-like"/>
    <property type="match status" value="1"/>
</dbReference>
<keyword evidence="9" id="KW-0963">Cytoplasm</keyword>
<dbReference type="PIRSF" id="PIRSF003095">
    <property type="entry name" value="Trigger_factor"/>
    <property type="match status" value="1"/>
</dbReference>
<keyword evidence="9" id="KW-0131">Cell cycle</keyword>
<keyword evidence="7 9" id="KW-0413">Isomerase</keyword>
<evidence type="ECO:0000256" key="1">
    <source>
        <dbReference type="ARBA" id="ARBA00000971"/>
    </source>
</evidence>
<evidence type="ECO:0000259" key="12">
    <source>
        <dbReference type="Pfam" id="PF05698"/>
    </source>
</evidence>
<keyword evidence="5 9" id="KW-0697">Rotamase</keyword>
<dbReference type="RefSeq" id="WP_100758573.1">
    <property type="nucleotide sequence ID" value="NZ_NPDT01000002.1"/>
</dbReference>
<dbReference type="HAMAP" id="MF_00303">
    <property type="entry name" value="Trigger_factor_Tig"/>
    <property type="match status" value="1"/>
</dbReference>
<dbReference type="GO" id="GO:0015031">
    <property type="term" value="P:protein transport"/>
    <property type="evidence" value="ECO:0007669"/>
    <property type="project" value="UniProtKB-UniRule"/>
</dbReference>
<dbReference type="EC" id="5.2.1.8" evidence="3 9"/>
<comment type="domain">
    <text evidence="9">Consists of 3 domains; the N-terminus binds the ribosome, the middle domain has PPIase activity, while the C-terminus has intrinsic chaperone activity on its own.</text>
</comment>
<dbReference type="Pfam" id="PF00254">
    <property type="entry name" value="FKBP_C"/>
    <property type="match status" value="1"/>
</dbReference>
<gene>
    <name evidence="9 13" type="primary">tig</name>
    <name evidence="13" type="ORF">CH371_08800</name>
</gene>
<dbReference type="GO" id="GO:0043335">
    <property type="term" value="P:protein unfolding"/>
    <property type="evidence" value="ECO:0007669"/>
    <property type="project" value="TreeGrafter"/>
</dbReference>
<reference evidence="13 14" key="1">
    <citation type="submission" date="2017-07" db="EMBL/GenBank/DDBJ databases">
        <title>Leptospira spp. isolated from tropical soils.</title>
        <authorList>
            <person name="Thibeaux R."/>
            <person name="Iraola G."/>
            <person name="Ferres I."/>
            <person name="Bierque E."/>
            <person name="Girault D."/>
            <person name="Soupe-Gilbert M.-E."/>
            <person name="Picardeau M."/>
            <person name="Goarant C."/>
        </authorList>
    </citation>
    <scope>NUCLEOTIDE SEQUENCE [LARGE SCALE GENOMIC DNA]</scope>
    <source>
        <strain evidence="13 14">FH2-C-A2</strain>
    </source>
</reference>
<evidence type="ECO:0000259" key="11">
    <source>
        <dbReference type="Pfam" id="PF05697"/>
    </source>
</evidence>
<feature type="domain" description="PPIase FKBP-type" evidence="10">
    <location>
        <begin position="160"/>
        <end position="239"/>
    </location>
</feature>
<keyword evidence="9" id="KW-0132">Cell division</keyword>
<dbReference type="EMBL" id="NPDT01000002">
    <property type="protein sequence ID" value="PJZ66361.1"/>
    <property type="molecule type" value="Genomic_DNA"/>
</dbReference>
<dbReference type="PANTHER" id="PTHR30560:SF3">
    <property type="entry name" value="TRIGGER FACTOR-LIKE PROTEIN TIG, CHLOROPLASTIC"/>
    <property type="match status" value="1"/>
</dbReference>
<dbReference type="Proteomes" id="UP000231912">
    <property type="component" value="Unassembled WGS sequence"/>
</dbReference>
<feature type="domain" description="Trigger factor ribosome-binding bacterial" evidence="11">
    <location>
        <begin position="1"/>
        <end position="141"/>
    </location>
</feature>
<evidence type="ECO:0000259" key="10">
    <source>
        <dbReference type="Pfam" id="PF00254"/>
    </source>
</evidence>
<dbReference type="PANTHER" id="PTHR30560">
    <property type="entry name" value="TRIGGER FACTOR CHAPERONE AND PEPTIDYL-PROLYL CIS/TRANS ISOMERASE"/>
    <property type="match status" value="1"/>
</dbReference>
<dbReference type="InterPro" id="IPR027304">
    <property type="entry name" value="Trigger_fact/SurA_dom_sf"/>
</dbReference>
<dbReference type="InterPro" id="IPR005215">
    <property type="entry name" value="Trig_fac"/>
</dbReference>
<dbReference type="GO" id="GO:0043022">
    <property type="term" value="F:ribosome binding"/>
    <property type="evidence" value="ECO:0007669"/>
    <property type="project" value="TreeGrafter"/>
</dbReference>
<comment type="similarity">
    <text evidence="2 9">Belongs to the FKBP-type PPIase family. Tig subfamily.</text>
</comment>
<evidence type="ECO:0000256" key="9">
    <source>
        <dbReference type="HAMAP-Rule" id="MF_00303"/>
    </source>
</evidence>
<dbReference type="GO" id="GO:0044183">
    <property type="term" value="F:protein folding chaperone"/>
    <property type="evidence" value="ECO:0007669"/>
    <property type="project" value="TreeGrafter"/>
</dbReference>
<evidence type="ECO:0000256" key="5">
    <source>
        <dbReference type="ARBA" id="ARBA00023110"/>
    </source>
</evidence>
<dbReference type="GO" id="GO:0003755">
    <property type="term" value="F:peptidyl-prolyl cis-trans isomerase activity"/>
    <property type="evidence" value="ECO:0007669"/>
    <property type="project" value="UniProtKB-UniRule"/>
</dbReference>
<dbReference type="AlphaFoldDB" id="A0A2M9ZD46"/>
<evidence type="ECO:0000256" key="8">
    <source>
        <dbReference type="ARBA" id="ARBA00029986"/>
    </source>
</evidence>
<dbReference type="InterPro" id="IPR046357">
    <property type="entry name" value="PPIase_dom_sf"/>
</dbReference>
<comment type="catalytic activity">
    <reaction evidence="1 9">
        <text>[protein]-peptidylproline (omega=180) = [protein]-peptidylproline (omega=0)</text>
        <dbReference type="Rhea" id="RHEA:16237"/>
        <dbReference type="Rhea" id="RHEA-COMP:10747"/>
        <dbReference type="Rhea" id="RHEA-COMP:10748"/>
        <dbReference type="ChEBI" id="CHEBI:83833"/>
        <dbReference type="ChEBI" id="CHEBI:83834"/>
        <dbReference type="EC" id="5.2.1.8"/>
    </reaction>
</comment>
<evidence type="ECO:0000256" key="3">
    <source>
        <dbReference type="ARBA" id="ARBA00013194"/>
    </source>
</evidence>
<feature type="domain" description="Trigger factor C-terminal" evidence="12">
    <location>
        <begin position="263"/>
        <end position="433"/>
    </location>
</feature>
<dbReference type="InterPro" id="IPR008880">
    <property type="entry name" value="Trigger_fac_C"/>
</dbReference>
<keyword evidence="6 9" id="KW-0143">Chaperone</keyword>